<dbReference type="OrthoDB" id="273345at2759"/>
<feature type="domain" description="Mnd1 HTH" evidence="7">
    <location>
        <begin position="12"/>
        <end position="51"/>
    </location>
</feature>
<evidence type="ECO:0000259" key="8">
    <source>
        <dbReference type="Pfam" id="PF18517"/>
    </source>
</evidence>
<dbReference type="Pfam" id="PF03962">
    <property type="entry name" value="Mnd1"/>
    <property type="match status" value="1"/>
</dbReference>
<dbReference type="InterPro" id="IPR005647">
    <property type="entry name" value="Mnd1"/>
</dbReference>
<keyword evidence="4 5" id="KW-0539">Nucleus</keyword>
<evidence type="ECO:0000313" key="11">
    <source>
        <dbReference type="WBParaSite" id="GPUH_0001046901-mRNA-1"/>
    </source>
</evidence>
<dbReference type="Proteomes" id="UP000271098">
    <property type="component" value="Unassembled WGS sequence"/>
</dbReference>
<evidence type="ECO:0000313" key="9">
    <source>
        <dbReference type="EMBL" id="VDN17464.1"/>
    </source>
</evidence>
<accession>A0A183DP15</accession>
<comment type="function">
    <text evidence="5">Required for proper homologous chromosome pairing and efficient cross-over and intragenic recombination during meiosis.</text>
</comment>
<keyword evidence="3 6" id="KW-0175">Coiled coil</keyword>
<evidence type="ECO:0000259" key="7">
    <source>
        <dbReference type="Pfam" id="PF03962"/>
    </source>
</evidence>
<comment type="similarity">
    <text evidence="2 5">Belongs to the MND1 family.</text>
</comment>
<dbReference type="InterPro" id="IPR040453">
    <property type="entry name" value="Mnd1_HTH"/>
</dbReference>
<feature type="coiled-coil region" evidence="6">
    <location>
        <begin position="57"/>
        <end position="153"/>
    </location>
</feature>
<evidence type="ECO:0000256" key="3">
    <source>
        <dbReference type="ARBA" id="ARBA00023054"/>
    </source>
</evidence>
<dbReference type="Pfam" id="PF18517">
    <property type="entry name" value="LZ3wCH"/>
    <property type="match status" value="1"/>
</dbReference>
<dbReference type="InterPro" id="IPR040661">
    <property type="entry name" value="LZ3wCH"/>
</dbReference>
<proteinExistence type="inferred from homology"/>
<name>A0A183DP15_9BILA</name>
<gene>
    <name evidence="9" type="ORF">GPUH_LOCUS10456</name>
</gene>
<comment type="subcellular location">
    <subcellularLocation>
        <location evidence="1 5">Nucleus</location>
    </subcellularLocation>
</comment>
<sequence>MLFNSSRVTQDTMKELEKIAPKQKGIVSQSVKEITQLLVDEGLVECEKIGTFRRKKLEELDEAISNSKAKLAELKEIIKEARKGKEVSDEIGSFDNASKERTEREKQIADLQKKHEELKAKLEKLCEDGPEALTRLQADVDKARDAANRWTDNIFAAKKWCKRKFGAEDKMLDAQFGIPPDFDYVE</sequence>
<dbReference type="GO" id="GO:0007131">
    <property type="term" value="P:reciprocal meiotic recombination"/>
    <property type="evidence" value="ECO:0007669"/>
    <property type="project" value="InterPro"/>
</dbReference>
<evidence type="ECO:0000256" key="1">
    <source>
        <dbReference type="ARBA" id="ARBA00004123"/>
    </source>
</evidence>
<evidence type="ECO:0000313" key="10">
    <source>
        <dbReference type="Proteomes" id="UP000271098"/>
    </source>
</evidence>
<evidence type="ECO:0000256" key="5">
    <source>
        <dbReference type="PIRNR" id="PIRNR026991"/>
    </source>
</evidence>
<reference evidence="9 10" key="2">
    <citation type="submission" date="2018-11" db="EMBL/GenBank/DDBJ databases">
        <authorList>
            <consortium name="Pathogen Informatics"/>
        </authorList>
    </citation>
    <scope>NUCLEOTIDE SEQUENCE [LARGE SCALE GENOMIC DNA]</scope>
</reference>
<dbReference type="AlphaFoldDB" id="A0A183DP15"/>
<evidence type="ECO:0000256" key="6">
    <source>
        <dbReference type="SAM" id="Coils"/>
    </source>
</evidence>
<feature type="domain" description="Leucine zipper with capping helix" evidence="8">
    <location>
        <begin position="133"/>
        <end position="185"/>
    </location>
</feature>
<dbReference type="PIRSF" id="PIRSF026991">
    <property type="entry name" value="Mnd1"/>
    <property type="match status" value="1"/>
</dbReference>
<reference evidence="11" key="1">
    <citation type="submission" date="2016-06" db="UniProtKB">
        <authorList>
            <consortium name="WormBaseParasite"/>
        </authorList>
    </citation>
    <scope>IDENTIFICATION</scope>
</reference>
<dbReference type="GO" id="GO:0003690">
    <property type="term" value="F:double-stranded DNA binding"/>
    <property type="evidence" value="ECO:0007669"/>
    <property type="project" value="InterPro"/>
</dbReference>
<protein>
    <recommendedName>
        <fullName evidence="5">Meiotic nuclear division protein 1 homolog</fullName>
    </recommendedName>
</protein>
<organism evidence="11">
    <name type="scientific">Gongylonema pulchrum</name>
    <dbReference type="NCBI Taxonomy" id="637853"/>
    <lineage>
        <taxon>Eukaryota</taxon>
        <taxon>Metazoa</taxon>
        <taxon>Ecdysozoa</taxon>
        <taxon>Nematoda</taxon>
        <taxon>Chromadorea</taxon>
        <taxon>Rhabditida</taxon>
        <taxon>Spirurina</taxon>
        <taxon>Spiruromorpha</taxon>
        <taxon>Spiruroidea</taxon>
        <taxon>Gongylonematidae</taxon>
        <taxon>Gongylonema</taxon>
    </lineage>
</organism>
<evidence type="ECO:0000256" key="4">
    <source>
        <dbReference type="ARBA" id="ARBA00023242"/>
    </source>
</evidence>
<dbReference type="GO" id="GO:0005634">
    <property type="term" value="C:nucleus"/>
    <property type="evidence" value="ECO:0007669"/>
    <property type="project" value="UniProtKB-SubCell"/>
</dbReference>
<dbReference type="WBParaSite" id="GPUH_0001046901-mRNA-1">
    <property type="protein sequence ID" value="GPUH_0001046901-mRNA-1"/>
    <property type="gene ID" value="GPUH_0001046901"/>
</dbReference>
<dbReference type="EMBL" id="UYRT01077984">
    <property type="protein sequence ID" value="VDN17464.1"/>
    <property type="molecule type" value="Genomic_DNA"/>
</dbReference>
<keyword evidence="10" id="KW-1185">Reference proteome</keyword>
<evidence type="ECO:0000256" key="2">
    <source>
        <dbReference type="ARBA" id="ARBA00005981"/>
    </source>
</evidence>